<gene>
    <name evidence="1" type="ORF">PCAR00345_LOCUS41029</name>
</gene>
<protein>
    <submittedName>
        <fullName evidence="1">Uncharacterized protein</fullName>
    </submittedName>
</protein>
<proteinExistence type="predicted"/>
<organism evidence="1">
    <name type="scientific">Chrysotila carterae</name>
    <name type="common">Marine alga</name>
    <name type="synonym">Syracosphaera carterae</name>
    <dbReference type="NCBI Taxonomy" id="13221"/>
    <lineage>
        <taxon>Eukaryota</taxon>
        <taxon>Haptista</taxon>
        <taxon>Haptophyta</taxon>
        <taxon>Prymnesiophyceae</taxon>
        <taxon>Isochrysidales</taxon>
        <taxon>Isochrysidaceae</taxon>
        <taxon>Chrysotila</taxon>
    </lineage>
</organism>
<sequence>MHAPVECTDAASRTFSLATQSWTPDYLWNDRAIRIALRHRVEYLPGLSGSQMNQNLWLAAYIKNWAGAAHAEICGYYVPEESVLPVHLFCTHKKQFIPNTNASSPAMMARCFARIRRAGTRYMHITDRPTFINVSEQSSLD</sequence>
<evidence type="ECO:0000313" key="1">
    <source>
        <dbReference type="EMBL" id="CAE0788320.1"/>
    </source>
</evidence>
<reference evidence="1" key="1">
    <citation type="submission" date="2021-01" db="EMBL/GenBank/DDBJ databases">
        <authorList>
            <person name="Corre E."/>
            <person name="Pelletier E."/>
            <person name="Niang G."/>
            <person name="Scheremetjew M."/>
            <person name="Finn R."/>
            <person name="Kale V."/>
            <person name="Holt S."/>
            <person name="Cochrane G."/>
            <person name="Meng A."/>
            <person name="Brown T."/>
            <person name="Cohen L."/>
        </authorList>
    </citation>
    <scope>NUCLEOTIDE SEQUENCE</scope>
    <source>
        <strain evidence="1">CCMP645</strain>
    </source>
</reference>
<name>A0A7S4C6A2_CHRCT</name>
<dbReference type="AlphaFoldDB" id="A0A7S4C6A2"/>
<accession>A0A7S4C6A2</accession>
<dbReference type="EMBL" id="HBIZ01067011">
    <property type="protein sequence ID" value="CAE0788320.1"/>
    <property type="molecule type" value="Transcribed_RNA"/>
</dbReference>